<evidence type="ECO:0000256" key="1">
    <source>
        <dbReference type="SAM" id="Phobius"/>
    </source>
</evidence>
<reference evidence="2 3" key="1">
    <citation type="submission" date="2018-09" db="EMBL/GenBank/DDBJ databases">
        <title>Genomic Encyclopedia of Archaeal and Bacterial Type Strains, Phase II (KMG-II): from individual species to whole genera.</title>
        <authorList>
            <person name="Goeker M."/>
        </authorList>
    </citation>
    <scope>NUCLEOTIDE SEQUENCE [LARGE SCALE GENOMIC DNA]</scope>
    <source>
        <strain evidence="2 3">DSM 17008</strain>
    </source>
</reference>
<dbReference type="RefSeq" id="WP_120193867.1">
    <property type="nucleotide sequence ID" value="NZ_RAPK01000010.1"/>
</dbReference>
<feature type="transmembrane region" description="Helical" evidence="1">
    <location>
        <begin position="125"/>
        <end position="147"/>
    </location>
</feature>
<proteinExistence type="predicted"/>
<protein>
    <submittedName>
        <fullName evidence="2">Uncharacterized protein DUF5058</fullName>
    </submittedName>
</protein>
<evidence type="ECO:0000313" key="3">
    <source>
        <dbReference type="Proteomes" id="UP000285120"/>
    </source>
</evidence>
<keyword evidence="1" id="KW-0472">Membrane</keyword>
<feature type="transmembrane region" description="Helical" evidence="1">
    <location>
        <begin position="185"/>
        <end position="205"/>
    </location>
</feature>
<feature type="transmembrane region" description="Helical" evidence="1">
    <location>
        <begin position="12"/>
        <end position="37"/>
    </location>
</feature>
<comment type="caution">
    <text evidence="2">The sequence shown here is derived from an EMBL/GenBank/DDBJ whole genome shotgun (WGS) entry which is preliminary data.</text>
</comment>
<feature type="transmembrane region" description="Helical" evidence="1">
    <location>
        <begin position="58"/>
        <end position="79"/>
    </location>
</feature>
<dbReference type="AlphaFoldDB" id="A0A419V099"/>
<organism evidence="2 3">
    <name type="scientific">Sinobaca qinghaiensis</name>
    <dbReference type="NCBI Taxonomy" id="342944"/>
    <lineage>
        <taxon>Bacteria</taxon>
        <taxon>Bacillati</taxon>
        <taxon>Bacillota</taxon>
        <taxon>Bacilli</taxon>
        <taxon>Bacillales</taxon>
        <taxon>Sporolactobacillaceae</taxon>
        <taxon>Sinobaca</taxon>
    </lineage>
</organism>
<dbReference type="EMBL" id="RAPK01000010">
    <property type="protein sequence ID" value="RKD71329.1"/>
    <property type="molecule type" value="Genomic_DNA"/>
</dbReference>
<dbReference type="Pfam" id="PF16481">
    <property type="entry name" value="DUF5058"/>
    <property type="match status" value="1"/>
</dbReference>
<dbReference type="Proteomes" id="UP000285120">
    <property type="component" value="Unassembled WGS sequence"/>
</dbReference>
<dbReference type="OrthoDB" id="86868at2"/>
<evidence type="ECO:0000313" key="2">
    <source>
        <dbReference type="EMBL" id="RKD71329.1"/>
    </source>
</evidence>
<keyword evidence="3" id="KW-1185">Reference proteome</keyword>
<name>A0A419V099_9BACL</name>
<feature type="transmembrane region" description="Helical" evidence="1">
    <location>
        <begin position="217"/>
        <end position="235"/>
    </location>
</feature>
<feature type="transmembrane region" description="Helical" evidence="1">
    <location>
        <begin position="159"/>
        <end position="179"/>
    </location>
</feature>
<keyword evidence="1" id="KW-1133">Transmembrane helix</keyword>
<sequence length="236" mass="24498">MNSDVMALANSAPLWIMAFIVVSIVIFQGIVFLRLSIKTAPEIGMSSDEVKSSIKTGFISSLGPSFGIAIVVVSLLALLGSPITLMRIGIIGSAATESAAAGIGADVFGVELGGAGFNEQAFTTVVWTMCIGGTGWLIFTALFTKSLGSFQKKVVNKNAKAMGLVSTAAMLGAFGYLASDAMTGGISYIVTGIISAAVMMLLMFASQRLEVNWLKEWALGIALVIGMTGGYMTSIL</sequence>
<accession>A0A419V099</accession>
<keyword evidence="1" id="KW-0812">Transmembrane</keyword>
<gene>
    <name evidence="2" type="ORF">ATL39_2725</name>
</gene>
<dbReference type="InterPro" id="IPR032479">
    <property type="entry name" value="DUF5058"/>
</dbReference>